<dbReference type="Pfam" id="PF00078">
    <property type="entry name" value="RVT_1"/>
    <property type="match status" value="1"/>
</dbReference>
<dbReference type="AlphaFoldDB" id="A0AAV7U6M1"/>
<dbReference type="CDD" id="cd01650">
    <property type="entry name" value="RT_nLTR_like"/>
    <property type="match status" value="1"/>
</dbReference>
<sequence length="358" mass="39916">MNTINSGTPSHSCPHHILNKASSVIALQLRKIFNSSFEYATFPESWKHAEINALYKKNKADPKDLKNFQPISLLPFPAKVIEKAVNRQLTCFLKENCTLDPSQSGSHRNHSTETALNAATNDIRTILDKGETADLILLDLSPAFNTICHHTLRSSLSNAGIRDRALDWVTSFLNGRTQRVCLPPFHSKATKIICGIPQGSSLSPTLFNVYMVPLANTARSYKLNIISYAYDTQLILFFAKTNLHGRMKAIAKWMKNSCLKLNSDKTEVLIFGSTPSVWDDSWWPATLGAALTPTDHARNLGFILNSSLSITQQVNPISSSCFNTLHMRRKIYKWIPTETRRTVTQALASSKLDNGNAL</sequence>
<evidence type="ECO:0000313" key="3">
    <source>
        <dbReference type="Proteomes" id="UP001066276"/>
    </source>
</evidence>
<comment type="caution">
    <text evidence="2">The sequence shown here is derived from an EMBL/GenBank/DDBJ whole genome shotgun (WGS) entry which is preliminary data.</text>
</comment>
<evidence type="ECO:0000259" key="1">
    <source>
        <dbReference type="PROSITE" id="PS50878"/>
    </source>
</evidence>
<dbReference type="PANTHER" id="PTHR33332">
    <property type="entry name" value="REVERSE TRANSCRIPTASE DOMAIN-CONTAINING PROTEIN"/>
    <property type="match status" value="1"/>
</dbReference>
<dbReference type="PROSITE" id="PS50878">
    <property type="entry name" value="RT_POL"/>
    <property type="match status" value="1"/>
</dbReference>
<accession>A0AAV7U6M1</accession>
<keyword evidence="3" id="KW-1185">Reference proteome</keyword>
<dbReference type="EMBL" id="JANPWB010000005">
    <property type="protein sequence ID" value="KAJ1184705.1"/>
    <property type="molecule type" value="Genomic_DNA"/>
</dbReference>
<gene>
    <name evidence="2" type="ORF">NDU88_001508</name>
</gene>
<reference evidence="2" key="1">
    <citation type="journal article" date="2022" name="bioRxiv">
        <title>Sequencing and chromosome-scale assembly of the giantPleurodeles waltlgenome.</title>
        <authorList>
            <person name="Brown T."/>
            <person name="Elewa A."/>
            <person name="Iarovenko S."/>
            <person name="Subramanian E."/>
            <person name="Araus A.J."/>
            <person name="Petzold A."/>
            <person name="Susuki M."/>
            <person name="Suzuki K.-i.T."/>
            <person name="Hayashi T."/>
            <person name="Toyoda A."/>
            <person name="Oliveira C."/>
            <person name="Osipova E."/>
            <person name="Leigh N.D."/>
            <person name="Simon A."/>
            <person name="Yun M.H."/>
        </authorList>
    </citation>
    <scope>NUCLEOTIDE SEQUENCE</scope>
    <source>
        <strain evidence="2">20211129_DDA</strain>
        <tissue evidence="2">Liver</tissue>
    </source>
</reference>
<evidence type="ECO:0000313" key="2">
    <source>
        <dbReference type="EMBL" id="KAJ1184705.1"/>
    </source>
</evidence>
<name>A0AAV7U6M1_PLEWA</name>
<protein>
    <recommendedName>
        <fullName evidence="1">Reverse transcriptase domain-containing protein</fullName>
    </recommendedName>
</protein>
<dbReference type="InterPro" id="IPR043502">
    <property type="entry name" value="DNA/RNA_pol_sf"/>
</dbReference>
<dbReference type="Proteomes" id="UP001066276">
    <property type="component" value="Chromosome 3_1"/>
</dbReference>
<feature type="domain" description="Reverse transcriptase" evidence="1">
    <location>
        <begin position="35"/>
        <end position="304"/>
    </location>
</feature>
<organism evidence="2 3">
    <name type="scientific">Pleurodeles waltl</name>
    <name type="common">Iberian ribbed newt</name>
    <dbReference type="NCBI Taxonomy" id="8319"/>
    <lineage>
        <taxon>Eukaryota</taxon>
        <taxon>Metazoa</taxon>
        <taxon>Chordata</taxon>
        <taxon>Craniata</taxon>
        <taxon>Vertebrata</taxon>
        <taxon>Euteleostomi</taxon>
        <taxon>Amphibia</taxon>
        <taxon>Batrachia</taxon>
        <taxon>Caudata</taxon>
        <taxon>Salamandroidea</taxon>
        <taxon>Salamandridae</taxon>
        <taxon>Pleurodelinae</taxon>
        <taxon>Pleurodeles</taxon>
    </lineage>
</organism>
<dbReference type="SUPFAM" id="SSF56672">
    <property type="entry name" value="DNA/RNA polymerases"/>
    <property type="match status" value="1"/>
</dbReference>
<dbReference type="InterPro" id="IPR000477">
    <property type="entry name" value="RT_dom"/>
</dbReference>
<proteinExistence type="predicted"/>